<proteinExistence type="predicted"/>
<dbReference type="InterPro" id="IPR022092">
    <property type="entry name" value="TMF_DNA-bd"/>
</dbReference>
<dbReference type="EMBL" id="KN847594">
    <property type="protein sequence ID" value="KIV98835.1"/>
    <property type="molecule type" value="Genomic_DNA"/>
</dbReference>
<dbReference type="STRING" id="253628.A0A0D1X9I5"/>
<dbReference type="InParanoid" id="A0A0D1X9I5"/>
<keyword evidence="3 4" id="KW-0175">Coiled coil</keyword>
<reference evidence="7 8" key="1">
    <citation type="submission" date="2015-01" db="EMBL/GenBank/DDBJ databases">
        <title>The Genome Sequence of Ochroconis gallopava CBS43764.</title>
        <authorList>
            <consortium name="The Broad Institute Genomics Platform"/>
            <person name="Cuomo C."/>
            <person name="de Hoog S."/>
            <person name="Gorbushina A."/>
            <person name="Stielow B."/>
            <person name="Teixiera M."/>
            <person name="Abouelleil A."/>
            <person name="Chapman S.B."/>
            <person name="Priest M."/>
            <person name="Young S.K."/>
            <person name="Wortman J."/>
            <person name="Nusbaum C."/>
            <person name="Birren B."/>
        </authorList>
    </citation>
    <scope>NUCLEOTIDE SEQUENCE [LARGE SCALE GENOMIC DNA]</scope>
    <source>
        <strain evidence="7 8">CBS 43764</strain>
    </source>
</reference>
<organism evidence="7 8">
    <name type="scientific">Verruconis gallopava</name>
    <dbReference type="NCBI Taxonomy" id="253628"/>
    <lineage>
        <taxon>Eukaryota</taxon>
        <taxon>Fungi</taxon>
        <taxon>Dikarya</taxon>
        <taxon>Ascomycota</taxon>
        <taxon>Pezizomycotina</taxon>
        <taxon>Dothideomycetes</taxon>
        <taxon>Pleosporomycetidae</taxon>
        <taxon>Venturiales</taxon>
        <taxon>Sympoventuriaceae</taxon>
        <taxon>Verruconis</taxon>
    </lineage>
</organism>
<evidence type="ECO:0000256" key="3">
    <source>
        <dbReference type="ARBA" id="ARBA00023054"/>
    </source>
</evidence>
<feature type="region of interest" description="Disordered" evidence="5">
    <location>
        <begin position="51"/>
        <end position="216"/>
    </location>
</feature>
<dbReference type="Proteomes" id="UP000053259">
    <property type="component" value="Unassembled WGS sequence"/>
</dbReference>
<dbReference type="VEuPathDB" id="FungiDB:PV09_09406"/>
<evidence type="ECO:0000313" key="7">
    <source>
        <dbReference type="EMBL" id="KIV98835.1"/>
    </source>
</evidence>
<dbReference type="PANTHER" id="PTHR46515:SF1">
    <property type="entry name" value="TATA ELEMENT MODULATORY FACTOR"/>
    <property type="match status" value="1"/>
</dbReference>
<name>A0A0D1X9I5_9PEZI</name>
<gene>
    <name evidence="7" type="ORF">PV09_09406</name>
</gene>
<keyword evidence="8" id="KW-1185">Reference proteome</keyword>
<feature type="coiled-coil region" evidence="4">
    <location>
        <begin position="773"/>
        <end position="873"/>
    </location>
</feature>
<evidence type="ECO:0000259" key="6">
    <source>
        <dbReference type="Pfam" id="PF12325"/>
    </source>
</evidence>
<evidence type="ECO:0000256" key="4">
    <source>
        <dbReference type="SAM" id="Coils"/>
    </source>
</evidence>
<dbReference type="HOGENOM" id="CLU_013114_0_0_1"/>
<evidence type="ECO:0000313" key="8">
    <source>
        <dbReference type="Proteomes" id="UP000053259"/>
    </source>
</evidence>
<dbReference type="GO" id="GO:0005794">
    <property type="term" value="C:Golgi apparatus"/>
    <property type="evidence" value="ECO:0007669"/>
    <property type="project" value="UniProtKB-SubCell"/>
</dbReference>
<keyword evidence="2" id="KW-0333">Golgi apparatus</keyword>
<comment type="subcellular location">
    <subcellularLocation>
        <location evidence="1">Golgi apparatus</location>
    </subcellularLocation>
</comment>
<feature type="compositionally biased region" description="Polar residues" evidence="5">
    <location>
        <begin position="693"/>
        <end position="702"/>
    </location>
</feature>
<feature type="domain" description="TATA element modulatory factor 1 TATA binding" evidence="6">
    <location>
        <begin position="761"/>
        <end position="870"/>
    </location>
</feature>
<dbReference type="RefSeq" id="XP_016208705.1">
    <property type="nucleotide sequence ID" value="XM_016363463.1"/>
</dbReference>
<feature type="compositionally biased region" description="Polar residues" evidence="5">
    <location>
        <begin position="659"/>
        <end position="674"/>
    </location>
</feature>
<feature type="compositionally biased region" description="Basic and acidic residues" evidence="5">
    <location>
        <begin position="169"/>
        <end position="178"/>
    </location>
</feature>
<evidence type="ECO:0000256" key="2">
    <source>
        <dbReference type="ARBA" id="ARBA00023034"/>
    </source>
</evidence>
<sequence length="882" mass="97538">MSQPQKKTGGGWGSLLSGAVAGLESRLDNILADEETRAAEEAARRARLGIQQKSAVASLKADEKDSLSRAASKNRVNDRLAERLAKAAKGERSNRPSSELPSRAASPLPRTSKEVSSTGGSEEKPDNAGAERTYGEQTAGLDGVAGSARGSHEASMPASNDSKVSSKRQSHDAARHSVELSQQAEDVAAATPLKRSPSFLESEVQRLTQVQDENTRNYQEELHAHLERIDALQAKLEYLAKQTAAAAREAAAAADPGSLQKKLAEMEERNALLLEEGNKLSKNEIKARGAIAKLRSRVQEEEKASVELKRKLATSEEEKLDLRDRLKIVEEREKAAQAKLSSLAKVETELDTVKRDREDAKKEVANLKKLLAEAEQRAEDAEKKAQTDQLEEQMRVIAELNDDLSNARLEKKLAEDRAKAEIKMLREDMERKEEKSRLNEMELRNEIHSLETKLELFRSRTEEVTSSTTTDGQAKLLRQVETLQTQYSLASENWQTLESTLNARIVALEKERDDIARREADVRKKAREVNAKARRLEEDLEGEKERASAFETDLNEQKAALAKLQTRLMAAENAHAEAKAQVERERKAWEKEMQNKLEEERMRWRAVHSQPLASPNPSSASAFMAEQNNFLGVGSPTTSYGNRKASDSGLLGLYGRRSNAASRTHSSDLPSLQASDRPASRRAMPVGFPGQPVRTNTGDSSQFSLDAASSHVSGLGLNGGGLPRSATASVAPSIDIDAIDDRLEPDSTSSPHRTVNELVSHSTMAAGPSVQLVERMSAAVRRLESEKAASKEEHARLQAQRDEAREEVVGLMREIDILKKRQEKMESLEKELENLRTRYEASLEMLGEKSEEVEELRDDLEEVKKIYKEVLLQTGGGAGPKR</sequence>
<feature type="region of interest" description="Disordered" evidence="5">
    <location>
        <begin position="658"/>
        <end position="702"/>
    </location>
</feature>
<dbReference type="FunCoup" id="A0A0D1X9I5">
    <property type="interactions" value="489"/>
</dbReference>
<dbReference type="GeneID" id="27317379"/>
<dbReference type="GO" id="GO:0005783">
    <property type="term" value="C:endoplasmic reticulum"/>
    <property type="evidence" value="ECO:0007669"/>
    <property type="project" value="TreeGrafter"/>
</dbReference>
<accession>A0A0D1X9I5</accession>
<dbReference type="Pfam" id="PF12325">
    <property type="entry name" value="TMF_TATA_bd"/>
    <property type="match status" value="1"/>
</dbReference>
<protein>
    <recommendedName>
        <fullName evidence="6">TATA element modulatory factor 1 TATA binding domain-containing protein</fullName>
    </recommendedName>
</protein>
<dbReference type="InterPro" id="IPR022091">
    <property type="entry name" value="TMF_TATA-bd"/>
</dbReference>
<dbReference type="InterPro" id="IPR052602">
    <property type="entry name" value="Growth_transcription_reg"/>
</dbReference>
<dbReference type="AlphaFoldDB" id="A0A0D1X9I5"/>
<evidence type="ECO:0000256" key="1">
    <source>
        <dbReference type="ARBA" id="ARBA00004555"/>
    </source>
</evidence>
<dbReference type="PANTHER" id="PTHR46515">
    <property type="entry name" value="TATA ELEMENT MODULATORY FACTOR TMF1"/>
    <property type="match status" value="1"/>
</dbReference>
<dbReference type="OrthoDB" id="74178at2759"/>
<evidence type="ECO:0000256" key="5">
    <source>
        <dbReference type="SAM" id="MobiDB-lite"/>
    </source>
</evidence>
<feature type="compositionally biased region" description="Basic and acidic residues" evidence="5">
    <location>
        <begin position="75"/>
        <end position="94"/>
    </location>
</feature>
<dbReference type="Pfam" id="PF12329">
    <property type="entry name" value="TMF_DNA_bd"/>
    <property type="match status" value="1"/>
</dbReference>
<feature type="coiled-coil region" evidence="4">
    <location>
        <begin position="505"/>
        <end position="599"/>
    </location>
</feature>